<accession>A0A6A5W1K2</accession>
<sequence length="65" mass="7697">MTHDYFLLLYPDMWLYTSAMGLEKMTALALYWHIFGRSTTQYLILALAGCVVWWMFARVRFLVIG</sequence>
<protein>
    <submittedName>
        <fullName evidence="2">Uncharacterized protein</fullName>
    </submittedName>
</protein>
<proteinExistence type="predicted"/>
<dbReference type="EMBL" id="ML976658">
    <property type="protein sequence ID" value="KAF1979277.1"/>
    <property type="molecule type" value="Genomic_DNA"/>
</dbReference>
<evidence type="ECO:0000313" key="3">
    <source>
        <dbReference type="Proteomes" id="UP000800036"/>
    </source>
</evidence>
<dbReference type="AlphaFoldDB" id="A0A6A5W1K2"/>
<organism evidence="2 3">
    <name type="scientific">Bimuria novae-zelandiae CBS 107.79</name>
    <dbReference type="NCBI Taxonomy" id="1447943"/>
    <lineage>
        <taxon>Eukaryota</taxon>
        <taxon>Fungi</taxon>
        <taxon>Dikarya</taxon>
        <taxon>Ascomycota</taxon>
        <taxon>Pezizomycotina</taxon>
        <taxon>Dothideomycetes</taxon>
        <taxon>Pleosporomycetidae</taxon>
        <taxon>Pleosporales</taxon>
        <taxon>Massarineae</taxon>
        <taxon>Didymosphaeriaceae</taxon>
        <taxon>Bimuria</taxon>
    </lineage>
</organism>
<dbReference type="Proteomes" id="UP000800036">
    <property type="component" value="Unassembled WGS sequence"/>
</dbReference>
<keyword evidence="1" id="KW-0472">Membrane</keyword>
<keyword evidence="1" id="KW-1133">Transmembrane helix</keyword>
<keyword evidence="1" id="KW-0812">Transmembrane</keyword>
<evidence type="ECO:0000256" key="1">
    <source>
        <dbReference type="SAM" id="Phobius"/>
    </source>
</evidence>
<feature type="transmembrane region" description="Helical" evidence="1">
    <location>
        <begin position="13"/>
        <end position="35"/>
    </location>
</feature>
<evidence type="ECO:0000313" key="2">
    <source>
        <dbReference type="EMBL" id="KAF1979277.1"/>
    </source>
</evidence>
<name>A0A6A5W1K2_9PLEO</name>
<reference evidence="2" key="1">
    <citation type="journal article" date="2020" name="Stud. Mycol.">
        <title>101 Dothideomycetes genomes: a test case for predicting lifestyles and emergence of pathogens.</title>
        <authorList>
            <person name="Haridas S."/>
            <person name="Albert R."/>
            <person name="Binder M."/>
            <person name="Bloem J."/>
            <person name="Labutti K."/>
            <person name="Salamov A."/>
            <person name="Andreopoulos B."/>
            <person name="Baker S."/>
            <person name="Barry K."/>
            <person name="Bills G."/>
            <person name="Bluhm B."/>
            <person name="Cannon C."/>
            <person name="Castanera R."/>
            <person name="Culley D."/>
            <person name="Daum C."/>
            <person name="Ezra D."/>
            <person name="Gonzalez J."/>
            <person name="Henrissat B."/>
            <person name="Kuo A."/>
            <person name="Liang C."/>
            <person name="Lipzen A."/>
            <person name="Lutzoni F."/>
            <person name="Magnuson J."/>
            <person name="Mondo S."/>
            <person name="Nolan M."/>
            <person name="Ohm R."/>
            <person name="Pangilinan J."/>
            <person name="Park H.-J."/>
            <person name="Ramirez L."/>
            <person name="Alfaro M."/>
            <person name="Sun H."/>
            <person name="Tritt A."/>
            <person name="Yoshinaga Y."/>
            <person name="Zwiers L.-H."/>
            <person name="Turgeon B."/>
            <person name="Goodwin S."/>
            <person name="Spatafora J."/>
            <person name="Crous P."/>
            <person name="Grigoriev I."/>
        </authorList>
    </citation>
    <scope>NUCLEOTIDE SEQUENCE</scope>
    <source>
        <strain evidence="2">CBS 107.79</strain>
    </source>
</reference>
<dbReference type="OrthoDB" id="3795469at2759"/>
<feature type="transmembrane region" description="Helical" evidence="1">
    <location>
        <begin position="42"/>
        <end position="63"/>
    </location>
</feature>
<keyword evidence="3" id="KW-1185">Reference proteome</keyword>
<gene>
    <name evidence="2" type="ORF">BU23DRAFT_151734</name>
</gene>